<organism evidence="10 11">
    <name type="scientific">Tilletia controversa</name>
    <name type="common">dwarf bunt fungus</name>
    <dbReference type="NCBI Taxonomy" id="13291"/>
    <lineage>
        <taxon>Eukaryota</taxon>
        <taxon>Fungi</taxon>
        <taxon>Dikarya</taxon>
        <taxon>Basidiomycota</taxon>
        <taxon>Ustilaginomycotina</taxon>
        <taxon>Exobasidiomycetes</taxon>
        <taxon>Tilletiales</taxon>
        <taxon>Tilletiaceae</taxon>
        <taxon>Tilletia</taxon>
    </lineage>
</organism>
<reference evidence="10" key="2">
    <citation type="journal article" date="2019" name="IMA Fungus">
        <title>Genome sequencing and comparison of five Tilletia species to identify candidate genes for the detection of regulated species infecting wheat.</title>
        <authorList>
            <person name="Nguyen H.D.T."/>
            <person name="Sultana T."/>
            <person name="Kesanakurti P."/>
            <person name="Hambleton S."/>
        </authorList>
    </citation>
    <scope>NUCLEOTIDE SEQUENCE</scope>
    <source>
        <strain evidence="10">DAOMC 236426</strain>
    </source>
</reference>
<feature type="compositionally biased region" description="Pro residues" evidence="8">
    <location>
        <begin position="49"/>
        <end position="62"/>
    </location>
</feature>
<feature type="region of interest" description="Disordered" evidence="8">
    <location>
        <begin position="1"/>
        <end position="66"/>
    </location>
</feature>
<dbReference type="SUPFAM" id="SSF53633">
    <property type="entry name" value="Carbamate kinase-like"/>
    <property type="match status" value="1"/>
</dbReference>
<dbReference type="Pfam" id="PF00696">
    <property type="entry name" value="AA_kinase"/>
    <property type="match status" value="1"/>
</dbReference>
<dbReference type="InterPro" id="IPR019797">
    <property type="entry name" value="Glutamate_5-kinase_CS"/>
</dbReference>
<dbReference type="PRINTS" id="PR00474">
    <property type="entry name" value="GLU5KINASE"/>
</dbReference>
<comment type="caution">
    <text evidence="10">The sequence shown here is derived from an EMBL/GenBank/DDBJ whole genome shotgun (WGS) entry which is preliminary data.</text>
</comment>
<evidence type="ECO:0000313" key="11">
    <source>
        <dbReference type="Proteomes" id="UP000077684"/>
    </source>
</evidence>
<reference evidence="10" key="1">
    <citation type="submission" date="2016-04" db="EMBL/GenBank/DDBJ databases">
        <authorList>
            <person name="Nguyen H.D."/>
            <person name="Samba Siva P."/>
            <person name="Cullis J."/>
            <person name="Levesque C.A."/>
            <person name="Hambleton S."/>
        </authorList>
    </citation>
    <scope>NUCLEOTIDE SEQUENCE</scope>
    <source>
        <strain evidence="10">DAOMC 236426</strain>
    </source>
</reference>
<dbReference type="NCBIfam" id="TIGR01027">
    <property type="entry name" value="proB"/>
    <property type="match status" value="1"/>
</dbReference>
<dbReference type="PANTHER" id="PTHR43654">
    <property type="entry name" value="GLUTAMATE 5-KINASE"/>
    <property type="match status" value="1"/>
</dbReference>
<feature type="compositionally biased region" description="Low complexity" evidence="8">
    <location>
        <begin position="1"/>
        <end position="48"/>
    </location>
</feature>
<keyword evidence="6" id="KW-0418">Kinase</keyword>
<keyword evidence="11" id="KW-1185">Reference proteome</keyword>
<evidence type="ECO:0000256" key="1">
    <source>
        <dbReference type="ARBA" id="ARBA00022490"/>
    </source>
</evidence>
<dbReference type="AlphaFoldDB" id="A0A8X7SY29"/>
<dbReference type="GO" id="GO:1901607">
    <property type="term" value="P:alpha-amino acid biosynthetic process"/>
    <property type="evidence" value="ECO:0007669"/>
    <property type="project" value="UniProtKB-ARBA"/>
</dbReference>
<evidence type="ECO:0000256" key="2">
    <source>
        <dbReference type="ARBA" id="ARBA00022605"/>
    </source>
</evidence>
<dbReference type="Gene3D" id="3.40.1160.10">
    <property type="entry name" value="Acetylglutamate kinase-like"/>
    <property type="match status" value="1"/>
</dbReference>
<evidence type="ECO:0000256" key="6">
    <source>
        <dbReference type="ARBA" id="ARBA00022777"/>
    </source>
</evidence>
<proteinExistence type="inferred from homology"/>
<keyword evidence="5" id="KW-0547">Nucleotide-binding</keyword>
<evidence type="ECO:0000256" key="8">
    <source>
        <dbReference type="SAM" id="MobiDB-lite"/>
    </source>
</evidence>
<dbReference type="InterPro" id="IPR036393">
    <property type="entry name" value="AceGlu_kinase-like_sf"/>
</dbReference>
<feature type="domain" description="Aspartate/glutamate/uridylate kinase" evidence="9">
    <location>
        <begin position="65"/>
        <end position="297"/>
    </location>
</feature>
<dbReference type="FunFam" id="3.40.1160.10:FF:000018">
    <property type="entry name" value="Glutamate 5-kinase"/>
    <property type="match status" value="1"/>
</dbReference>
<dbReference type="Proteomes" id="UP000077684">
    <property type="component" value="Unassembled WGS sequence"/>
</dbReference>
<keyword evidence="4" id="KW-0808">Transferase</keyword>
<keyword evidence="1" id="KW-0963">Cytoplasm</keyword>
<dbReference type="EMBL" id="LWDE02000273">
    <property type="protein sequence ID" value="KAE8249622.1"/>
    <property type="molecule type" value="Genomic_DNA"/>
</dbReference>
<evidence type="ECO:0000259" key="9">
    <source>
        <dbReference type="Pfam" id="PF00696"/>
    </source>
</evidence>
<name>A0A8X7SY29_9BASI</name>
<dbReference type="CDD" id="cd04242">
    <property type="entry name" value="AAK_G5K_ProB"/>
    <property type="match status" value="1"/>
</dbReference>
<evidence type="ECO:0000256" key="3">
    <source>
        <dbReference type="ARBA" id="ARBA00022650"/>
    </source>
</evidence>
<dbReference type="PROSITE" id="PS00902">
    <property type="entry name" value="GLUTAMATE_5_KINASE"/>
    <property type="match status" value="1"/>
</dbReference>
<keyword evidence="7" id="KW-0067">ATP-binding</keyword>
<accession>A0A8X7SY29</accession>
<evidence type="ECO:0000256" key="4">
    <source>
        <dbReference type="ARBA" id="ARBA00022679"/>
    </source>
</evidence>
<protein>
    <recommendedName>
        <fullName evidence="9">Aspartate/glutamate/uridylate kinase domain-containing protein</fullName>
    </recommendedName>
</protein>
<dbReference type="InterPro" id="IPR001048">
    <property type="entry name" value="Asp/Glu/Uridylate_kinase"/>
</dbReference>
<dbReference type="InterPro" id="IPR041739">
    <property type="entry name" value="G5K_ProB"/>
</dbReference>
<evidence type="ECO:0000256" key="7">
    <source>
        <dbReference type="ARBA" id="ARBA00022840"/>
    </source>
</evidence>
<sequence>MEDSAAAATATATATGTAAAGTGTGTGSTTDSDFQQARSRSQSSSRLPSTPPSPAFPPPPNPNQKTVVIKLGTSSILSESTHLPKLAILSSIVEVCHDLRSHGHRVVLVCSGAIGMGRLRMGITSKPKAVPDRQALAALGQLRLMALWDSLFSNLGLMVAQVLLTRADIADETRYRNARATFSALLSDRYSAIPIVNENDTVAVDELRFGDNDKLSAITAELVDADYLFLCTDVDGLYTSNPTKDPSAKRLDIVSDVSQIRQSVQVATMGSDFGTGGMQTKLDAAELAHAAGVATCILNGSTPTNILKIVYAAPTPAELATIDRASLPAHTFFLPRPRGLSDERRRSVMQALHGTSTPPWV</sequence>
<dbReference type="GO" id="GO:0005524">
    <property type="term" value="F:ATP binding"/>
    <property type="evidence" value="ECO:0007669"/>
    <property type="project" value="UniProtKB-KW"/>
</dbReference>
<dbReference type="HAMAP" id="MF_00456">
    <property type="entry name" value="ProB"/>
    <property type="match status" value="1"/>
</dbReference>
<dbReference type="InterPro" id="IPR001057">
    <property type="entry name" value="Glu/AcGlu_kinase"/>
</dbReference>
<dbReference type="GO" id="GO:0005829">
    <property type="term" value="C:cytosol"/>
    <property type="evidence" value="ECO:0007669"/>
    <property type="project" value="TreeGrafter"/>
</dbReference>
<gene>
    <name evidence="10" type="ORF">A4X06_0g3145</name>
</gene>
<evidence type="ECO:0000256" key="5">
    <source>
        <dbReference type="ARBA" id="ARBA00022741"/>
    </source>
</evidence>
<keyword evidence="3" id="KW-0641">Proline biosynthesis</keyword>
<keyword evidence="2" id="KW-0028">Amino-acid biosynthesis</keyword>
<dbReference type="PANTHER" id="PTHR43654:SF3">
    <property type="entry name" value="GLUTAMATE 5-KINASE"/>
    <property type="match status" value="1"/>
</dbReference>
<dbReference type="InterPro" id="IPR005715">
    <property type="entry name" value="Glu_5kinase/COase_Synthase"/>
</dbReference>
<evidence type="ECO:0000313" key="10">
    <source>
        <dbReference type="EMBL" id="KAE8249622.1"/>
    </source>
</evidence>
<dbReference type="GO" id="GO:0004349">
    <property type="term" value="F:glutamate 5-kinase activity"/>
    <property type="evidence" value="ECO:0007669"/>
    <property type="project" value="InterPro"/>
</dbReference>